<proteinExistence type="predicted"/>
<keyword evidence="2" id="KW-1185">Reference proteome</keyword>
<evidence type="ECO:0000313" key="2">
    <source>
        <dbReference type="Proteomes" id="UP000240206"/>
    </source>
</evidence>
<dbReference type="Proteomes" id="UP000240206">
    <property type="component" value="Unassembled WGS sequence"/>
</dbReference>
<organism evidence="1 2">
    <name type="scientific">Synechococcus lacustris str. Tous</name>
    <dbReference type="NCBI Taxonomy" id="1910958"/>
    <lineage>
        <taxon>Bacteria</taxon>
        <taxon>Bacillati</taxon>
        <taxon>Cyanobacteriota</taxon>
        <taxon>Cyanophyceae</taxon>
        <taxon>Synechococcales</taxon>
        <taxon>Synechococcaceae</taxon>
        <taxon>Synechococcus</taxon>
    </lineage>
</organism>
<comment type="caution">
    <text evidence="1">The sequence shown here is derived from an EMBL/GenBank/DDBJ whole genome shotgun (WGS) entry which is preliminary data.</text>
</comment>
<accession>A0A2P7EB94</accession>
<evidence type="ECO:0000313" key="1">
    <source>
        <dbReference type="EMBL" id="PSI00483.1"/>
    </source>
</evidence>
<sequence>MAFTEIEQVSQLVESIIPDKELRHKCLCIFADSIEKLNEIKPALWGVQCNDKKIPAVRLYAGNYVVLTIEKDCVWLPLDKKNLEKSPEIGKNIEALPVWEWDKGEYKDYKDTSGNVISKNGFYKPSKSHDDDWPPLKDLHFAFLGLLADRSLRKSSRRLDQPAVILYLKHELDRNIPSLYVVPEDADLSEDEYPSEDFPLTEEVASKVRYEGSSTQIIVTKYERNRKARNECLEHYGARCVVCDFAFAEKYGPTAAGFMVVHHLTPLKDIGEKYEVNPIKDLKPVCPNCHAVIHHRKETPFTIEEMQRMISNNQLPLA</sequence>
<dbReference type="RefSeq" id="WP_106500983.1">
    <property type="nucleotide sequence ID" value="NZ_PXVC01000116.1"/>
</dbReference>
<protein>
    <recommendedName>
        <fullName evidence="3">HNH endonuclease</fullName>
    </recommendedName>
</protein>
<evidence type="ECO:0008006" key="3">
    <source>
        <dbReference type="Google" id="ProtNLM"/>
    </source>
</evidence>
<name>A0A2P7EB94_9SYNE</name>
<dbReference type="InterPro" id="IPR003615">
    <property type="entry name" value="HNH_nuc"/>
</dbReference>
<dbReference type="AlphaFoldDB" id="A0A2P7EB94"/>
<gene>
    <name evidence="1" type="ORF">C7K08_12920</name>
</gene>
<dbReference type="CDD" id="cd00085">
    <property type="entry name" value="HNHc"/>
    <property type="match status" value="1"/>
</dbReference>
<reference evidence="2" key="1">
    <citation type="submission" date="2018-03" db="EMBL/GenBank/DDBJ databases">
        <title>Ecological and genomic features of two cosmopolitan and abundant freshwater picocyanobacteria.</title>
        <authorList>
            <person name="Cabello-Yeves P.J."/>
            <person name="Picazo A."/>
            <person name="Camacho A."/>
            <person name="Callieri C."/>
            <person name="Rosselli R."/>
            <person name="Roda-Garcia J."/>
            <person name="Coutinho F.H."/>
            <person name="Rodriguez-Valera F."/>
        </authorList>
    </citation>
    <scope>NUCLEOTIDE SEQUENCE [LARGE SCALE GENOMIC DNA]</scope>
    <source>
        <strain evidence="2">Tous</strain>
    </source>
</reference>
<dbReference type="EMBL" id="PXVC01000116">
    <property type="protein sequence ID" value="PSI00483.1"/>
    <property type="molecule type" value="Genomic_DNA"/>
</dbReference>